<dbReference type="EMBL" id="VUJX02000014">
    <property type="protein sequence ID" value="KAL0929804.1"/>
    <property type="molecule type" value="Genomic_DNA"/>
</dbReference>
<accession>A0ACC3YD97</accession>
<dbReference type="Proteomes" id="UP000805649">
    <property type="component" value="Unassembled WGS sequence"/>
</dbReference>
<sequence length="884" mass="100109">MERKRKGSNGIPYHESRVPPSKRHELDREAKPKLAHHKYTVGWICAIDTEYVAAQEFLDEEHAHPHNLPPNDGNHYTFGRIGLHNVVMAVLAEYGIASATAAAKNMQHSFPNVEIRLMVGIGGGAPSSKNDIRLGDIVVSAGSNGRSGVFQYDFGKDIQGQNFQRTGVLGQPPERLCGAVVGLQARYRREGHRIEEAIDDILHHNPNLRSHYTRPSSDDDKLYKSSFVHLQDGGEPCAAVCEYGPSNCVERPARAGNKPVVHYGVIASANQVMKNAETRDKLAAEDHVLCFEMEAAGLMKNFPCLVIRGICDYSDTHKNKQWQGYAAMTAAAYAKDLLNELSPLCCASPAATSTELWNSTTEFHRKDQIDERRQQILESLSFSQIDARKLTIKNAHADSCKWVLNSSEYRDWLDPTKREAHDGFFWIKGKPGAGKSTLMKFISTWHRKETPRDTIITFFFNARGEELEKSTIGMYRSLLFQLIDGLPQLRTILDFPDLMAPNTGPREWTIDLLKIAFEKAVLKLENSSVTCFVNALDECDEDQIREMVSFFKQMSEETTSTRVSFQVCFSSRHYPQINISKAVNLVLETKQGHEDDIVKYISSKLKIGKGKIAQEVRHDLQKKASGVFMWVVLVVDILIKECDRGRIHELRKRLKELPSDLDKLFREILTRDHHNRDRLLLCLQWVLFAKEPLRPEQLYFAILSGIEDESTEALSDWDPEDITTDIMERFIIGSSKGLTEVTKAKEPKVQFIHESARDFLLKHHGLSQICGDLRGNIEGQCHDRLKHCCLKYLSVAAAMEIDQAFSPASSDEATMFRRSTEERLPFLRYATKQIFYHADTAEGLGVSQSGFLHTFDLPEWIALDNLLEKHKYADTLPTPVSCIF</sequence>
<comment type="caution">
    <text evidence="1">The sequence shown here is derived from an EMBL/GenBank/DDBJ whole genome shotgun (WGS) entry which is preliminary data.</text>
</comment>
<evidence type="ECO:0000313" key="2">
    <source>
        <dbReference type="Proteomes" id="UP000805649"/>
    </source>
</evidence>
<gene>
    <name evidence="1" type="ORF">CTRU02_215234</name>
</gene>
<keyword evidence="2" id="KW-1185">Reference proteome</keyword>
<protein>
    <submittedName>
        <fullName evidence="1">Nacht and ankyrin domain protein</fullName>
    </submittedName>
</protein>
<proteinExistence type="predicted"/>
<name>A0ACC3YD97_COLTU</name>
<reference evidence="1 2" key="1">
    <citation type="journal article" date="2020" name="Phytopathology">
        <title>Genome Sequence Resources of Colletotrichum truncatum, C. plurivorum, C. musicola, and C. sojae: Four Species Pathogenic to Soybean (Glycine max).</title>
        <authorList>
            <person name="Rogerio F."/>
            <person name="Boufleur T.R."/>
            <person name="Ciampi-Guillardi M."/>
            <person name="Sukno S.A."/>
            <person name="Thon M.R."/>
            <person name="Massola Junior N.S."/>
            <person name="Baroncelli R."/>
        </authorList>
    </citation>
    <scope>NUCLEOTIDE SEQUENCE [LARGE SCALE GENOMIC DNA]</scope>
    <source>
        <strain evidence="1 2">CMES1059</strain>
    </source>
</reference>
<evidence type="ECO:0000313" key="1">
    <source>
        <dbReference type="EMBL" id="KAL0929804.1"/>
    </source>
</evidence>
<organism evidence="1 2">
    <name type="scientific">Colletotrichum truncatum</name>
    <name type="common">Anthracnose fungus</name>
    <name type="synonym">Colletotrichum capsici</name>
    <dbReference type="NCBI Taxonomy" id="5467"/>
    <lineage>
        <taxon>Eukaryota</taxon>
        <taxon>Fungi</taxon>
        <taxon>Dikarya</taxon>
        <taxon>Ascomycota</taxon>
        <taxon>Pezizomycotina</taxon>
        <taxon>Sordariomycetes</taxon>
        <taxon>Hypocreomycetidae</taxon>
        <taxon>Glomerellales</taxon>
        <taxon>Glomerellaceae</taxon>
        <taxon>Colletotrichum</taxon>
        <taxon>Colletotrichum truncatum species complex</taxon>
    </lineage>
</organism>